<feature type="compositionally biased region" description="Basic and acidic residues" evidence="1">
    <location>
        <begin position="21"/>
        <end position="52"/>
    </location>
</feature>
<reference evidence="2 3" key="1">
    <citation type="submission" date="2017-11" db="EMBL/GenBank/DDBJ databases">
        <title>Genomic Encyclopedia of Archaeal and Bacterial Type Strains, Phase II (KMG-II): From Individual Species to Whole Genera.</title>
        <authorList>
            <person name="Goeker M."/>
        </authorList>
    </citation>
    <scope>NUCLEOTIDE SEQUENCE [LARGE SCALE GENOMIC DNA]</scope>
    <source>
        <strain evidence="2 3">DSM 27393</strain>
    </source>
</reference>
<organism evidence="2 3">
    <name type="scientific">Diaminobutyricimonas aerilata</name>
    <dbReference type="NCBI Taxonomy" id="1162967"/>
    <lineage>
        <taxon>Bacteria</taxon>
        <taxon>Bacillati</taxon>
        <taxon>Actinomycetota</taxon>
        <taxon>Actinomycetes</taxon>
        <taxon>Micrococcales</taxon>
        <taxon>Microbacteriaceae</taxon>
        <taxon>Diaminobutyricimonas</taxon>
    </lineage>
</organism>
<evidence type="ECO:0000313" key="2">
    <source>
        <dbReference type="EMBL" id="PJJ72593.1"/>
    </source>
</evidence>
<dbReference type="EMBL" id="PGFF01000001">
    <property type="protein sequence ID" value="PJJ72593.1"/>
    <property type="molecule type" value="Genomic_DNA"/>
</dbReference>
<dbReference type="Proteomes" id="UP000228758">
    <property type="component" value="Unassembled WGS sequence"/>
</dbReference>
<evidence type="ECO:0000313" key="3">
    <source>
        <dbReference type="Proteomes" id="UP000228758"/>
    </source>
</evidence>
<keyword evidence="3" id="KW-1185">Reference proteome</keyword>
<protein>
    <submittedName>
        <fullName evidence="2">Uncharacterized protein</fullName>
    </submittedName>
</protein>
<feature type="region of interest" description="Disordered" evidence="1">
    <location>
        <begin position="1"/>
        <end position="60"/>
    </location>
</feature>
<evidence type="ECO:0000256" key="1">
    <source>
        <dbReference type="SAM" id="MobiDB-lite"/>
    </source>
</evidence>
<accession>A0A2M9CL13</accession>
<proteinExistence type="predicted"/>
<name>A0A2M9CL13_9MICO</name>
<sequence length="60" mass="6800">MDNEHDEQPQNPPLPDWGPQDGEHVESEREFDQGNRDALVEGNRVSDGHELDQTDEEATS</sequence>
<gene>
    <name evidence="2" type="ORF">CLV46_2166</name>
</gene>
<comment type="caution">
    <text evidence="2">The sequence shown here is derived from an EMBL/GenBank/DDBJ whole genome shotgun (WGS) entry which is preliminary data.</text>
</comment>
<dbReference type="RefSeq" id="WP_100364766.1">
    <property type="nucleotide sequence ID" value="NZ_PGFF01000001.1"/>
</dbReference>
<dbReference type="AlphaFoldDB" id="A0A2M9CL13"/>